<keyword evidence="4" id="KW-0548">Nucleotidyltransferase</keyword>
<reference evidence="8" key="1">
    <citation type="journal article" date="2013" name="Nature">
        <title>Pan genome of the phytoplankton Emiliania underpins its global distribution.</title>
        <authorList>
            <person name="Read B.A."/>
            <person name="Kegel J."/>
            <person name="Klute M.J."/>
            <person name="Kuo A."/>
            <person name="Lefebvre S.C."/>
            <person name="Maumus F."/>
            <person name="Mayer C."/>
            <person name="Miller J."/>
            <person name="Monier A."/>
            <person name="Salamov A."/>
            <person name="Young J."/>
            <person name="Aguilar M."/>
            <person name="Claverie J.M."/>
            <person name="Frickenhaus S."/>
            <person name="Gonzalez K."/>
            <person name="Herman E.K."/>
            <person name="Lin Y.C."/>
            <person name="Napier J."/>
            <person name="Ogata H."/>
            <person name="Sarno A.F."/>
            <person name="Shmutz J."/>
            <person name="Schroeder D."/>
            <person name="de Vargas C."/>
            <person name="Verret F."/>
            <person name="von Dassow P."/>
            <person name="Valentin K."/>
            <person name="Van de Peer Y."/>
            <person name="Wheeler G."/>
            <person name="Dacks J.B."/>
            <person name="Delwiche C.F."/>
            <person name="Dyhrman S.T."/>
            <person name="Glockner G."/>
            <person name="John U."/>
            <person name="Richards T."/>
            <person name="Worden A.Z."/>
            <person name="Zhang X."/>
            <person name="Grigoriev I.V."/>
            <person name="Allen A.E."/>
            <person name="Bidle K."/>
            <person name="Borodovsky M."/>
            <person name="Bowler C."/>
            <person name="Brownlee C."/>
            <person name="Cock J.M."/>
            <person name="Elias M."/>
            <person name="Gladyshev V.N."/>
            <person name="Groth M."/>
            <person name="Guda C."/>
            <person name="Hadaegh A."/>
            <person name="Iglesias-Rodriguez M.D."/>
            <person name="Jenkins J."/>
            <person name="Jones B.M."/>
            <person name="Lawson T."/>
            <person name="Leese F."/>
            <person name="Lindquist E."/>
            <person name="Lobanov A."/>
            <person name="Lomsadze A."/>
            <person name="Malik S.B."/>
            <person name="Marsh M.E."/>
            <person name="Mackinder L."/>
            <person name="Mock T."/>
            <person name="Mueller-Roeber B."/>
            <person name="Pagarete A."/>
            <person name="Parker M."/>
            <person name="Probert I."/>
            <person name="Quesneville H."/>
            <person name="Raines C."/>
            <person name="Rensing S.A."/>
            <person name="Riano-Pachon D.M."/>
            <person name="Richier S."/>
            <person name="Rokitta S."/>
            <person name="Shiraiwa Y."/>
            <person name="Soanes D.M."/>
            <person name="van der Giezen M."/>
            <person name="Wahlund T.M."/>
            <person name="Williams B."/>
            <person name="Wilson W."/>
            <person name="Wolfe G."/>
            <person name="Wurch L.L."/>
        </authorList>
    </citation>
    <scope>NUCLEOTIDE SEQUENCE</scope>
</reference>
<dbReference type="GO" id="GO:0016779">
    <property type="term" value="F:nucleotidyltransferase activity"/>
    <property type="evidence" value="ECO:0007669"/>
    <property type="project" value="UniProtKB-KW"/>
</dbReference>
<dbReference type="RefSeq" id="XP_005765336.1">
    <property type="nucleotide sequence ID" value="XM_005765279.1"/>
</dbReference>
<dbReference type="Proteomes" id="UP000013827">
    <property type="component" value="Unassembled WGS sequence"/>
</dbReference>
<evidence type="ECO:0000256" key="5">
    <source>
        <dbReference type="ARBA" id="ARBA00047597"/>
    </source>
</evidence>
<keyword evidence="8" id="KW-1185">Reference proteome</keyword>
<dbReference type="PaxDb" id="2903-EOD12907"/>
<dbReference type="GeneID" id="17258979"/>
<keyword evidence="2 6" id="KW-0328">Glycosyltransferase</keyword>
<evidence type="ECO:0000256" key="4">
    <source>
        <dbReference type="ARBA" id="ARBA00022695"/>
    </source>
</evidence>
<dbReference type="PROSITE" id="PS51996">
    <property type="entry name" value="TR_MART"/>
    <property type="match status" value="1"/>
</dbReference>
<keyword evidence="3 6" id="KW-0808">Transferase</keyword>
<comment type="catalytic activity">
    <reaction evidence="5 6">
        <text>L-arginyl-[protein] + NAD(+) = N(omega)-(ADP-D-ribosyl)-L-arginyl-[protein] + nicotinamide + H(+)</text>
        <dbReference type="Rhea" id="RHEA:19149"/>
        <dbReference type="Rhea" id="RHEA-COMP:10532"/>
        <dbReference type="Rhea" id="RHEA-COMP:15087"/>
        <dbReference type="ChEBI" id="CHEBI:15378"/>
        <dbReference type="ChEBI" id="CHEBI:17154"/>
        <dbReference type="ChEBI" id="CHEBI:29965"/>
        <dbReference type="ChEBI" id="CHEBI:57540"/>
        <dbReference type="ChEBI" id="CHEBI:142554"/>
        <dbReference type="EC" id="2.4.2.31"/>
    </reaction>
</comment>
<name>A0A0D3INS2_EMIH1</name>
<keyword evidence="6" id="KW-0520">NAD</keyword>
<dbReference type="Pfam" id="PF01129">
    <property type="entry name" value="ART"/>
    <property type="match status" value="1"/>
</dbReference>
<accession>A0A0D3INS2</accession>
<evidence type="ECO:0000256" key="2">
    <source>
        <dbReference type="ARBA" id="ARBA00022676"/>
    </source>
</evidence>
<dbReference type="InterPro" id="IPR000768">
    <property type="entry name" value="ART"/>
</dbReference>
<proteinExistence type="inferred from homology"/>
<dbReference type="AlphaFoldDB" id="A0A0D3INS2"/>
<evidence type="ECO:0000256" key="1">
    <source>
        <dbReference type="ARBA" id="ARBA00009558"/>
    </source>
</evidence>
<reference evidence="7" key="2">
    <citation type="submission" date="2024-10" db="UniProtKB">
        <authorList>
            <consortium name="EnsemblProtists"/>
        </authorList>
    </citation>
    <scope>IDENTIFICATION</scope>
</reference>
<dbReference type="Gene3D" id="3.90.176.10">
    <property type="entry name" value="Toxin ADP-ribosyltransferase, Chain A, domain 1"/>
    <property type="match status" value="1"/>
</dbReference>
<dbReference type="HOGENOM" id="CLU_458173_0_0_1"/>
<evidence type="ECO:0000313" key="8">
    <source>
        <dbReference type="Proteomes" id="UP000013827"/>
    </source>
</evidence>
<organism evidence="7 8">
    <name type="scientific">Emiliania huxleyi (strain CCMP1516)</name>
    <dbReference type="NCBI Taxonomy" id="280463"/>
    <lineage>
        <taxon>Eukaryota</taxon>
        <taxon>Haptista</taxon>
        <taxon>Haptophyta</taxon>
        <taxon>Prymnesiophyceae</taxon>
        <taxon>Isochrysidales</taxon>
        <taxon>Noelaerhabdaceae</taxon>
        <taxon>Emiliania</taxon>
    </lineage>
</organism>
<comment type="similarity">
    <text evidence="1 6">Belongs to the Arg-specific ADP-ribosyltransferase family.</text>
</comment>
<dbReference type="GO" id="GO:0106274">
    <property type="term" value="F:NAD+-protein-arginine ADP-ribosyltransferase activity"/>
    <property type="evidence" value="ECO:0007669"/>
    <property type="project" value="UniProtKB-EC"/>
</dbReference>
<dbReference type="Gene3D" id="2.10.50.10">
    <property type="entry name" value="Tumor Necrosis Factor Receptor, subunit A, domain 2"/>
    <property type="match status" value="1"/>
</dbReference>
<dbReference type="KEGG" id="ehx:EMIHUDRAFT_213146"/>
<evidence type="ECO:0000256" key="6">
    <source>
        <dbReference type="RuleBase" id="RU361228"/>
    </source>
</evidence>
<evidence type="ECO:0000313" key="7">
    <source>
        <dbReference type="EnsemblProtists" id="EOD12907"/>
    </source>
</evidence>
<protein>
    <recommendedName>
        <fullName evidence="6">NAD(P)(+)--arginine ADP-ribosyltransferase</fullName>
        <ecNumber evidence="6">2.4.2.31</ecNumber>
    </recommendedName>
    <alternativeName>
        <fullName evidence="6">Mono(ADP-ribosyl)transferase</fullName>
    </alternativeName>
</protein>
<dbReference type="EC" id="2.4.2.31" evidence="6"/>
<sequence length="596" mass="64105">MLRALPFEPSLEIACTPCGDGFFKPGIGADACTPKKTDCPAGEYFTASTDKTSDATCTACAAAEFKEGVNAITSCTPKTTDCPAGEYLVESPDSTTDSNCTPLPPDTIAVSFTLSIAAPTTRRLRSLDTIDLDEIMTAVINSFATLASPVTVTWEQIALEDLGDNKVRVTIVPAATQTAAEIKTAATATNNDQIEFLVTLGAELGKPVQPRDMRVARVQPTSHEALDTGAPGTRDSLQRDGQEALHVELQDLGTDDEHSTVESLQEQSEMHSLMVEAVASLVGGLDALRVLHTATEAHVEENRFANPPSELVFGRPAQAALGVEHYMCVPREAVLHGLLEGTAAIVREVNTAGTDDDRECLEYVLHAEAGSSERAYQGGLKRDCDERGRVLECRTVADSSGVVRGMRLEDFVSHPSAQLANLTEAHVVALRLYTTQAFKSINNPLRDRERFARGEAHPLPATVALLRDALGKLRAVEAEQNAGESAMRRVDLYRGMKDVTAPASFMAQGGTELAPMSTTCDLDVAMKYSASAKSVLLRLVTESFIERGPSISFLSAFPMEAEFLFPPLTYLQPTGDVETVVVEGLTYEVVDVRPRI</sequence>
<dbReference type="eggNOG" id="ENOG502SQ6H">
    <property type="taxonomic scope" value="Eukaryota"/>
</dbReference>
<dbReference type="EnsemblProtists" id="EOD12907">
    <property type="protein sequence ID" value="EOD12907"/>
    <property type="gene ID" value="EMIHUDRAFT_213146"/>
</dbReference>
<dbReference type="SUPFAM" id="SSF56399">
    <property type="entry name" value="ADP-ribosylation"/>
    <property type="match status" value="1"/>
</dbReference>
<evidence type="ECO:0000256" key="3">
    <source>
        <dbReference type="ARBA" id="ARBA00022679"/>
    </source>
</evidence>
<keyword evidence="6" id="KW-0521">NADP</keyword>